<feature type="region of interest" description="Disordered" evidence="2">
    <location>
        <begin position="457"/>
        <end position="589"/>
    </location>
</feature>
<dbReference type="InterPro" id="IPR057327">
    <property type="entry name" value="Vts1_dom"/>
</dbReference>
<evidence type="ECO:0000313" key="5">
    <source>
        <dbReference type="Proteomes" id="UP001152888"/>
    </source>
</evidence>
<feature type="compositionally biased region" description="Low complexity" evidence="2">
    <location>
        <begin position="308"/>
        <end position="336"/>
    </location>
</feature>
<feature type="compositionally biased region" description="Low complexity" evidence="2">
    <location>
        <begin position="532"/>
        <end position="576"/>
    </location>
</feature>
<keyword evidence="1" id="KW-0863">Zinc-finger</keyword>
<feature type="compositionally biased region" description="Polar residues" evidence="2">
    <location>
        <begin position="457"/>
        <end position="474"/>
    </location>
</feature>
<keyword evidence="1" id="KW-0479">Metal-binding</keyword>
<dbReference type="AlphaFoldDB" id="A0A9P0NZ85"/>
<gene>
    <name evidence="4" type="ORF">ACAOBT_LOCUS3620</name>
</gene>
<keyword evidence="5" id="KW-1185">Reference proteome</keyword>
<proteinExistence type="predicted"/>
<accession>A0A9P0NZ85</accession>
<reference evidence="4" key="1">
    <citation type="submission" date="2022-03" db="EMBL/GenBank/DDBJ databases">
        <authorList>
            <person name="Sayadi A."/>
        </authorList>
    </citation>
    <scope>NUCLEOTIDE SEQUENCE</scope>
</reference>
<dbReference type="InterPro" id="IPR001878">
    <property type="entry name" value="Znf_CCHC"/>
</dbReference>
<sequence>MVCKEEVLLWFKDLDSYTRIDVLYELLNMCLPFELRFIGSCVEEIGKHTYQELRGPTITANDLEKLSKDPLLSHGILEETVRHRLLIYLSLLSSRNYSVSNWLYRKLLRTDHIEEYLVKEKGKDDMLHSEFLLLYTMALHHPAFTFEQKQFFSRVLSNLIDFKENRVSAKHSSLGYPPGFGYPTNKQQCQCSQLYQQPVAGGAIPTAPKHSPPSSMTCSTAAGGDAIPHPTPIAYHHQQPPGLPRLPPMPPHLDFVPAPPPSGGPATVWSARPGFPYGAPPEVPPFPSAVTASVITPLVTGAPPPAAISPASSRSSSPHRTSSANQQPSPVSSSVMVPPPTPMGVPPPLPAAPPTLEQLDQLTQQPPPPPVTQFVGEVGHMATVEEVEQQVKMNSMEEKHLREILWPHHLHHPHHHPPIPPGDAKPNGVRFPAYIGGGKVRPYLVEQMHALHLDGENSSLHQSNSSVGSCSSPEDTPPSTPKSAQPTVVMPPPPPPVAIIATGQPTTATTPHHGPGRGDKARTNGLPYSSGPSQQQQLPPVPPQQQAVPSAPLAVQQPPAQQPTAQPQQVVPLPDTSSPPPQQTATPTFANSSVPYAFQQFAQLPPNRSMFHYNHQQPTAQQQQHRPPAAAAFTVSQFPPYPENFPPPTYTIPYVPLMYSSPFPTRPPGCYNCGSPNHQGAECAVQHIDEITQKKAYQLEYTAPPPTQREQATPTNTGQEAEK</sequence>
<evidence type="ECO:0000313" key="4">
    <source>
        <dbReference type="EMBL" id="CAH1960236.1"/>
    </source>
</evidence>
<keyword evidence="1" id="KW-0862">Zinc</keyword>
<organism evidence="4 5">
    <name type="scientific">Acanthoscelides obtectus</name>
    <name type="common">Bean weevil</name>
    <name type="synonym">Bruchus obtectus</name>
    <dbReference type="NCBI Taxonomy" id="200917"/>
    <lineage>
        <taxon>Eukaryota</taxon>
        <taxon>Metazoa</taxon>
        <taxon>Ecdysozoa</taxon>
        <taxon>Arthropoda</taxon>
        <taxon>Hexapoda</taxon>
        <taxon>Insecta</taxon>
        <taxon>Pterygota</taxon>
        <taxon>Neoptera</taxon>
        <taxon>Endopterygota</taxon>
        <taxon>Coleoptera</taxon>
        <taxon>Polyphaga</taxon>
        <taxon>Cucujiformia</taxon>
        <taxon>Chrysomeloidea</taxon>
        <taxon>Chrysomelidae</taxon>
        <taxon>Bruchinae</taxon>
        <taxon>Bruchini</taxon>
        <taxon>Acanthoscelides</taxon>
    </lineage>
</organism>
<dbReference type="OrthoDB" id="6361509at2759"/>
<dbReference type="Pfam" id="PF00098">
    <property type="entry name" value="zf-CCHC"/>
    <property type="match status" value="1"/>
</dbReference>
<dbReference type="InterPro" id="IPR042344">
    <property type="entry name" value="ZCCHC14"/>
</dbReference>
<dbReference type="PANTHER" id="PTHR16195:SF16">
    <property type="entry name" value="ZINC FINGER CCHC DOMAIN-CONTAINING PROTEIN 14"/>
    <property type="match status" value="1"/>
</dbReference>
<dbReference type="InterPro" id="IPR058599">
    <property type="entry name" value="PHAT_Smg/ZCCHC2-like"/>
</dbReference>
<evidence type="ECO:0000259" key="3">
    <source>
        <dbReference type="PROSITE" id="PS50158"/>
    </source>
</evidence>
<feature type="domain" description="CCHC-type" evidence="3">
    <location>
        <begin position="670"/>
        <end position="683"/>
    </location>
</feature>
<dbReference type="GO" id="GO:0003676">
    <property type="term" value="F:nucleic acid binding"/>
    <property type="evidence" value="ECO:0007669"/>
    <property type="project" value="InterPro"/>
</dbReference>
<feature type="region of interest" description="Disordered" evidence="2">
    <location>
        <begin position="699"/>
        <end position="723"/>
    </location>
</feature>
<evidence type="ECO:0000256" key="1">
    <source>
        <dbReference type="PROSITE-ProRule" id="PRU00047"/>
    </source>
</evidence>
<comment type="caution">
    <text evidence="4">The sequence shown here is derived from an EMBL/GenBank/DDBJ whole genome shotgun (WGS) entry which is preliminary data.</text>
</comment>
<dbReference type="Pfam" id="PF25479">
    <property type="entry name" value="Vts1"/>
    <property type="match status" value="1"/>
</dbReference>
<dbReference type="PROSITE" id="PS50158">
    <property type="entry name" value="ZF_CCHC"/>
    <property type="match status" value="1"/>
</dbReference>
<feature type="compositionally biased region" description="Pro residues" evidence="2">
    <location>
        <begin position="337"/>
        <end position="353"/>
    </location>
</feature>
<dbReference type="Proteomes" id="UP001152888">
    <property type="component" value="Unassembled WGS sequence"/>
</dbReference>
<feature type="compositionally biased region" description="Low complexity" evidence="2">
    <location>
        <begin position="498"/>
        <end position="513"/>
    </location>
</feature>
<evidence type="ECO:0000256" key="2">
    <source>
        <dbReference type="SAM" id="MobiDB-lite"/>
    </source>
</evidence>
<protein>
    <recommendedName>
        <fullName evidence="3">CCHC-type domain-containing protein</fullName>
    </recommendedName>
</protein>
<dbReference type="PANTHER" id="PTHR16195">
    <property type="entry name" value="ZINC FINGER CCHC DOMAIN CONTAINING PROTEIN"/>
    <property type="match status" value="1"/>
</dbReference>
<feature type="region of interest" description="Disordered" evidence="2">
    <location>
        <begin position="305"/>
        <end position="355"/>
    </location>
</feature>
<dbReference type="GO" id="GO:0008270">
    <property type="term" value="F:zinc ion binding"/>
    <property type="evidence" value="ECO:0007669"/>
    <property type="project" value="UniProtKB-KW"/>
</dbReference>
<dbReference type="EMBL" id="CAKOFQ010006687">
    <property type="protein sequence ID" value="CAH1960236.1"/>
    <property type="molecule type" value="Genomic_DNA"/>
</dbReference>
<dbReference type="Pfam" id="PF26034">
    <property type="entry name" value="PHAT_SMAUG"/>
    <property type="match status" value="1"/>
</dbReference>
<feature type="compositionally biased region" description="Polar residues" evidence="2">
    <location>
        <begin position="708"/>
        <end position="723"/>
    </location>
</feature>
<name>A0A9P0NZ85_ACAOB</name>